<keyword evidence="2" id="KW-1185">Reference proteome</keyword>
<proteinExistence type="predicted"/>
<protein>
    <submittedName>
        <fullName evidence="1">Uncharacterized protein</fullName>
    </submittedName>
</protein>
<accession>A0A513PWB1</accession>
<dbReference type="RefSeq" id="YP_009843188.1">
    <property type="nucleotide sequence ID" value="NC_048747.1"/>
</dbReference>
<evidence type="ECO:0000313" key="2">
    <source>
        <dbReference type="Proteomes" id="UP000320660"/>
    </source>
</evidence>
<evidence type="ECO:0000313" key="1">
    <source>
        <dbReference type="EMBL" id="QAU04241.1"/>
    </source>
</evidence>
<sequence>MLIKKIDSTNDLPKVCDGYRRGMVMRHEEEGETFLTITMVAGKGRPFFHLSDLVCNDPKEALIQLTEIDRDFRRAEVYGNFSPEVVVHLRKHNYYVNLIPCPVFKDIKNLSLYRVDDVDELEFQEHIRVGTVFMDNGRLTYQQSEPENDTVDAVLVSIEPINTIEELMNVLKLISTRVKKASVYLQCGNGLSKLMTEKGMVHYVY</sequence>
<name>A0A513PWB1_9CAUD</name>
<dbReference type="GeneID" id="55613454"/>
<dbReference type="Proteomes" id="UP000320660">
    <property type="component" value="Segment"/>
</dbReference>
<dbReference type="KEGG" id="vg:55613454"/>
<reference evidence="1 2" key="1">
    <citation type="submission" date="2019-01" db="EMBL/GenBank/DDBJ databases">
        <authorList>
            <person name="Le T.S."/>
            <person name="Kurtboke I."/>
        </authorList>
    </citation>
    <scope>NUCLEOTIDE SEQUENCE [LARGE SCALE GENOMIC DNA]</scope>
</reference>
<organism evidence="1 2">
    <name type="scientific">Vibrio phage 2 TSL-2019</name>
    <dbReference type="NCBI Taxonomy" id="2508172"/>
    <lineage>
        <taxon>Viruses</taxon>
        <taxon>Duplodnaviria</taxon>
        <taxon>Heunggongvirae</taxon>
        <taxon>Uroviricota</taxon>
        <taxon>Caudoviricetes</taxon>
        <taxon>Chimalliviridae</taxon>
        <taxon>Gorgonvirinae</taxon>
        <taxon>Aphroditevirus</taxon>
        <taxon>Aphroditevirus av2TSL2019</taxon>
    </lineage>
</organism>
<dbReference type="EMBL" id="MK368614">
    <property type="protein sequence ID" value="QAU04241.1"/>
    <property type="molecule type" value="Genomic_DNA"/>
</dbReference>